<gene>
    <name evidence="1" type="ORF">B0J15DRAFT_506767</name>
</gene>
<evidence type="ECO:0000313" key="2">
    <source>
        <dbReference type="Proteomes" id="UP000736672"/>
    </source>
</evidence>
<protein>
    <submittedName>
        <fullName evidence="1">Uncharacterized protein</fullName>
    </submittedName>
</protein>
<dbReference type="OrthoDB" id="5429923at2759"/>
<reference evidence="1" key="1">
    <citation type="journal article" date="2021" name="Nat. Commun.">
        <title>Genetic determinants of endophytism in the Arabidopsis root mycobiome.</title>
        <authorList>
            <person name="Mesny F."/>
            <person name="Miyauchi S."/>
            <person name="Thiergart T."/>
            <person name="Pickel B."/>
            <person name="Atanasova L."/>
            <person name="Karlsson M."/>
            <person name="Huettel B."/>
            <person name="Barry K.W."/>
            <person name="Haridas S."/>
            <person name="Chen C."/>
            <person name="Bauer D."/>
            <person name="Andreopoulos W."/>
            <person name="Pangilinan J."/>
            <person name="LaButti K."/>
            <person name="Riley R."/>
            <person name="Lipzen A."/>
            <person name="Clum A."/>
            <person name="Drula E."/>
            <person name="Henrissat B."/>
            <person name="Kohler A."/>
            <person name="Grigoriev I.V."/>
            <person name="Martin F.M."/>
            <person name="Hacquard S."/>
        </authorList>
    </citation>
    <scope>NUCLEOTIDE SEQUENCE</scope>
    <source>
        <strain evidence="1">FSSC 5 MPI-SDFR-AT-0091</strain>
    </source>
</reference>
<dbReference type="Proteomes" id="UP000736672">
    <property type="component" value="Unassembled WGS sequence"/>
</dbReference>
<dbReference type="AlphaFoldDB" id="A0A9P9FZ31"/>
<organism evidence="1 2">
    <name type="scientific">Fusarium solani</name>
    <name type="common">Filamentous fungus</name>
    <dbReference type="NCBI Taxonomy" id="169388"/>
    <lineage>
        <taxon>Eukaryota</taxon>
        <taxon>Fungi</taxon>
        <taxon>Dikarya</taxon>
        <taxon>Ascomycota</taxon>
        <taxon>Pezizomycotina</taxon>
        <taxon>Sordariomycetes</taxon>
        <taxon>Hypocreomycetidae</taxon>
        <taxon>Hypocreales</taxon>
        <taxon>Nectriaceae</taxon>
        <taxon>Fusarium</taxon>
        <taxon>Fusarium solani species complex</taxon>
    </lineage>
</organism>
<evidence type="ECO:0000313" key="1">
    <source>
        <dbReference type="EMBL" id="KAH7221779.1"/>
    </source>
</evidence>
<name>A0A9P9FZ31_FUSSL</name>
<comment type="caution">
    <text evidence="1">The sequence shown here is derived from an EMBL/GenBank/DDBJ whole genome shotgun (WGS) entry which is preliminary data.</text>
</comment>
<proteinExistence type="predicted"/>
<sequence length="122" mass="13894">MTALRQVADDWEHRIGNGATVRIPTYGVLAHGVRTSSMDMDNFEFIRDRLLLENKPFIPTAEIKYIGWLTKLSPTKSASSVIIEFMRPEDANKVIDKGRASYGNIGAKDDGVFREQKFFRTR</sequence>
<dbReference type="EMBL" id="JAGTJS010000058">
    <property type="protein sequence ID" value="KAH7221779.1"/>
    <property type="molecule type" value="Genomic_DNA"/>
</dbReference>
<keyword evidence="2" id="KW-1185">Reference proteome</keyword>
<accession>A0A9P9FZ31</accession>